<dbReference type="Gene3D" id="2.60.120.10">
    <property type="entry name" value="Jelly Rolls"/>
    <property type="match status" value="1"/>
</dbReference>
<protein>
    <recommendedName>
        <fullName evidence="1">Capsular polysaccharide assembling protein CapF C-terminal domain-containing protein</fullName>
    </recommendedName>
</protein>
<dbReference type="Pfam" id="PF14667">
    <property type="entry name" value="Polysacc_synt_C"/>
    <property type="match status" value="1"/>
</dbReference>
<dbReference type="OrthoDB" id="9801056at2"/>
<accession>B3QZB9</accession>
<dbReference type="RefSeq" id="WP_012499896.1">
    <property type="nucleotide sequence ID" value="NC_011026.1"/>
</dbReference>
<dbReference type="InterPro" id="IPR011051">
    <property type="entry name" value="RmlC_Cupin_sf"/>
</dbReference>
<dbReference type="STRING" id="517418.Ctha_1349"/>
<dbReference type="SUPFAM" id="SSF51182">
    <property type="entry name" value="RmlC-like cupins"/>
    <property type="match status" value="1"/>
</dbReference>
<dbReference type="Proteomes" id="UP000001208">
    <property type="component" value="Chromosome"/>
</dbReference>
<evidence type="ECO:0000259" key="1">
    <source>
        <dbReference type="Pfam" id="PF14667"/>
    </source>
</evidence>
<evidence type="ECO:0000313" key="3">
    <source>
        <dbReference type="Proteomes" id="UP000001208"/>
    </source>
</evidence>
<reference evidence="2 3" key="1">
    <citation type="submission" date="2008-06" db="EMBL/GenBank/DDBJ databases">
        <title>Complete sequence of Chloroherpeton thalassium ATCC 35110.</title>
        <authorList>
            <consortium name="US DOE Joint Genome Institute"/>
            <person name="Lucas S."/>
            <person name="Copeland A."/>
            <person name="Lapidus A."/>
            <person name="Glavina del Rio T."/>
            <person name="Dalin E."/>
            <person name="Tice H."/>
            <person name="Bruce D."/>
            <person name="Goodwin L."/>
            <person name="Pitluck S."/>
            <person name="Schmutz J."/>
            <person name="Larimer F."/>
            <person name="Land M."/>
            <person name="Hauser L."/>
            <person name="Kyrpides N."/>
            <person name="Mikhailova N."/>
            <person name="Liu Z."/>
            <person name="Li T."/>
            <person name="Zhao F."/>
            <person name="Overmann J."/>
            <person name="Bryant D.A."/>
            <person name="Richardson P."/>
        </authorList>
    </citation>
    <scope>NUCLEOTIDE SEQUENCE [LARGE SCALE GENOMIC DNA]</scope>
    <source>
        <strain evidence="3">ATCC 35110 / GB-78</strain>
    </source>
</reference>
<organism evidence="2 3">
    <name type="scientific">Chloroherpeton thalassium (strain ATCC 35110 / GB-78)</name>
    <dbReference type="NCBI Taxonomy" id="517418"/>
    <lineage>
        <taxon>Bacteria</taxon>
        <taxon>Pseudomonadati</taxon>
        <taxon>Chlorobiota</taxon>
        <taxon>Chlorobiia</taxon>
        <taxon>Chlorobiales</taxon>
        <taxon>Chloroherpetonaceae</taxon>
        <taxon>Chloroherpeton</taxon>
    </lineage>
</organism>
<keyword evidence="3" id="KW-1185">Reference proteome</keyword>
<feature type="domain" description="Capsular polysaccharide assembling protein CapF C-terminal" evidence="1">
    <location>
        <begin position="37"/>
        <end position="130"/>
    </location>
</feature>
<name>B3QZB9_CHLT3</name>
<dbReference type="eggNOG" id="COG1898">
    <property type="taxonomic scope" value="Bacteria"/>
</dbReference>
<proteinExistence type="predicted"/>
<evidence type="ECO:0000313" key="2">
    <source>
        <dbReference type="EMBL" id="ACF13812.1"/>
    </source>
</evidence>
<gene>
    <name evidence="2" type="ordered locus">Ctha_1349</name>
</gene>
<dbReference type="AlphaFoldDB" id="B3QZB9"/>
<dbReference type="HOGENOM" id="CLU_1895155_0_0_10"/>
<dbReference type="InterPro" id="IPR029303">
    <property type="entry name" value="CapF_C"/>
</dbReference>
<dbReference type="KEGG" id="cts:Ctha_1349"/>
<dbReference type="InterPro" id="IPR014710">
    <property type="entry name" value="RmlC-like_jellyroll"/>
</dbReference>
<sequence>MQKQNGVTIQHLNDFGDTRGEMFRLDEESVAFVGNLQDMHFGAILPGAVRGNHYHIARKELLILIHKEACTVAWQEGEDGEIVRQVFDGNGTVALGFEAGVTHAIKNTGSVPMYLIALSNDSVQAQKPDAVRNVILE</sequence>
<dbReference type="EMBL" id="CP001100">
    <property type="protein sequence ID" value="ACF13812.1"/>
    <property type="molecule type" value="Genomic_DNA"/>
</dbReference>